<evidence type="ECO:0000313" key="1">
    <source>
        <dbReference type="EMBL" id="MPM39918.1"/>
    </source>
</evidence>
<comment type="caution">
    <text evidence="1">The sequence shown here is derived from an EMBL/GenBank/DDBJ whole genome shotgun (WGS) entry which is preliminary data.</text>
</comment>
<protein>
    <submittedName>
        <fullName evidence="1">Uncharacterized protein</fullName>
    </submittedName>
</protein>
<gene>
    <name evidence="1" type="ORF">SDC9_86554</name>
</gene>
<name>A0A644ZHX2_9ZZZZ</name>
<sequence>MCRRMRIRPFSIVYKYPQLLFECIKQLPVTLYLGTVDRDSGIEILGHRTTNSYKPENNRKNGILHKLMPDGGSFF</sequence>
<dbReference type="AlphaFoldDB" id="A0A644ZHX2"/>
<accession>A0A644ZHX2</accession>
<reference evidence="1" key="1">
    <citation type="submission" date="2019-08" db="EMBL/GenBank/DDBJ databases">
        <authorList>
            <person name="Kucharzyk K."/>
            <person name="Murdoch R.W."/>
            <person name="Higgins S."/>
            <person name="Loffler F."/>
        </authorList>
    </citation>
    <scope>NUCLEOTIDE SEQUENCE</scope>
</reference>
<proteinExistence type="predicted"/>
<organism evidence="1">
    <name type="scientific">bioreactor metagenome</name>
    <dbReference type="NCBI Taxonomy" id="1076179"/>
    <lineage>
        <taxon>unclassified sequences</taxon>
        <taxon>metagenomes</taxon>
        <taxon>ecological metagenomes</taxon>
    </lineage>
</organism>
<dbReference type="EMBL" id="VSSQ01008812">
    <property type="protein sequence ID" value="MPM39918.1"/>
    <property type="molecule type" value="Genomic_DNA"/>
</dbReference>